<proteinExistence type="predicted"/>
<evidence type="ECO:0000313" key="1">
    <source>
        <dbReference type="EMBL" id="MDO1538066.1"/>
    </source>
</evidence>
<reference evidence="1" key="1">
    <citation type="submission" date="2023-06" db="EMBL/GenBank/DDBJ databases">
        <authorList>
            <person name="Jiang Y."/>
            <person name="Liu Q."/>
        </authorList>
    </citation>
    <scope>NUCLEOTIDE SEQUENCE</scope>
    <source>
        <strain evidence="1">CGMCC 1.12090</strain>
    </source>
</reference>
<name>A0ABT8SGM1_9BURK</name>
<dbReference type="Gene3D" id="3.40.50.1820">
    <property type="entry name" value="alpha/beta hydrolase"/>
    <property type="match status" value="1"/>
</dbReference>
<organism evidence="1 2">
    <name type="scientific">Variovorax ginsengisoli</name>
    <dbReference type="NCBI Taxonomy" id="363844"/>
    <lineage>
        <taxon>Bacteria</taxon>
        <taxon>Pseudomonadati</taxon>
        <taxon>Pseudomonadota</taxon>
        <taxon>Betaproteobacteria</taxon>
        <taxon>Burkholderiales</taxon>
        <taxon>Comamonadaceae</taxon>
        <taxon>Variovorax</taxon>
    </lineage>
</organism>
<dbReference type="EMBL" id="JAUKVY010000061">
    <property type="protein sequence ID" value="MDO1538066.1"/>
    <property type="molecule type" value="Genomic_DNA"/>
</dbReference>
<dbReference type="RefSeq" id="WP_301816471.1">
    <property type="nucleotide sequence ID" value="NZ_JAUJZH010000061.1"/>
</dbReference>
<protein>
    <submittedName>
        <fullName evidence="1">Alpha/beta hydrolase</fullName>
    </submittedName>
</protein>
<dbReference type="SUPFAM" id="SSF53474">
    <property type="entry name" value="alpha/beta-Hydrolases"/>
    <property type="match status" value="1"/>
</dbReference>
<dbReference type="GO" id="GO:0016787">
    <property type="term" value="F:hydrolase activity"/>
    <property type="evidence" value="ECO:0007669"/>
    <property type="project" value="UniProtKB-KW"/>
</dbReference>
<dbReference type="InterPro" id="IPR010297">
    <property type="entry name" value="DUF900_hydrolase"/>
</dbReference>
<dbReference type="Pfam" id="PF05990">
    <property type="entry name" value="DUF900"/>
    <property type="match status" value="1"/>
</dbReference>
<keyword evidence="2" id="KW-1185">Reference proteome</keyword>
<dbReference type="PANTHER" id="PTHR36513">
    <property type="entry name" value="ABC TRANSMEMBRANE TYPE-1 DOMAIN-CONTAINING PROTEIN"/>
    <property type="match status" value="1"/>
</dbReference>
<comment type="caution">
    <text evidence="1">The sequence shown here is derived from an EMBL/GenBank/DDBJ whole genome shotgun (WGS) entry which is preliminary data.</text>
</comment>
<dbReference type="InterPro" id="IPR029058">
    <property type="entry name" value="AB_hydrolase_fold"/>
</dbReference>
<accession>A0ABT8SGM1</accession>
<dbReference type="PANTHER" id="PTHR36513:SF1">
    <property type="entry name" value="TRANSMEMBRANE PROTEIN"/>
    <property type="match status" value="1"/>
</dbReference>
<gene>
    <name evidence="1" type="ORF">Q2T77_38170</name>
</gene>
<evidence type="ECO:0000313" key="2">
    <source>
        <dbReference type="Proteomes" id="UP001169027"/>
    </source>
</evidence>
<sequence length="557" mass="61670">MNDVHPEYGSPADQAGIAAARRLAANLAGKVCLHRLRLAAPWDLSLVMEAEVLGDMEPELGMELVAVAFESFLGQSSLSVPMQAEADKFAIAIARWAAPYSVPVDELIRIYFRHYQIGEQDKVEFPYGSASQVILGQSVWTLGRADALVVQQRIAHFADTEGGSAQRVALELETHLASLRATIDPPLCVHLSRTLEEKLREDVEVAETASPRWMKWMRPGKSASPEHKEQSVECIVWYGTNRQPVDANDGAKGYGKARGQRLEVGRCAVVVPKARAFGSTGSNAVVRWLTGSDDRIRVIETTPLARERQWQEMRDALQGSRLEAGRRDVLLYIHGYKTSFEQAAIRAAQLHVDLGVPGVTAFYSWPSRGTFLGYFADEAAIDASEAHLAQFIQSLCEQLDSDRVHVLAHSMGNRGLVRALAQLAAARTESLCIGQIFLAAPDVDVELFTKLASVYSEVSERTSLYISRRDRAVWMSLFLHRFPRVGYAPPVTIVEGIDTIEVSAIDFSQLGHGAYAEAEPLLYDMGGLLRNDMKPAHRLRLRSIENEEGCKYWALAR</sequence>
<dbReference type="Proteomes" id="UP001169027">
    <property type="component" value="Unassembled WGS sequence"/>
</dbReference>
<keyword evidence="1" id="KW-0378">Hydrolase</keyword>